<evidence type="ECO:0000313" key="4">
    <source>
        <dbReference type="Proteomes" id="UP000482634"/>
    </source>
</evidence>
<dbReference type="AlphaFoldDB" id="A0A6B3P0H8"/>
<name>A0A6B3P0H8_9PSED</name>
<dbReference type="EMBL" id="JAAHBU010000268">
    <property type="protein sequence ID" value="NER65417.1"/>
    <property type="molecule type" value="Genomic_DNA"/>
</dbReference>
<sequence length="81" mass="9329">MELDIYRDQAHDKLLIVERGRNIQKLPDMDPVSLERYKFDNNVDLDCDRLPTGIDASVVLEAIMLRGYFAATFIATLKEID</sequence>
<evidence type="ECO:0000313" key="2">
    <source>
        <dbReference type="EMBL" id="NER65417.1"/>
    </source>
</evidence>
<comment type="caution">
    <text evidence="2">The sequence shown here is derived from an EMBL/GenBank/DDBJ whole genome shotgun (WGS) entry which is preliminary data.</text>
</comment>
<evidence type="ECO:0000313" key="1">
    <source>
        <dbReference type="EMBL" id="NER61709.1"/>
    </source>
</evidence>
<evidence type="ECO:0000313" key="3">
    <source>
        <dbReference type="Proteomes" id="UP000480410"/>
    </source>
</evidence>
<protein>
    <submittedName>
        <fullName evidence="2">Uncharacterized protein</fullName>
    </submittedName>
</protein>
<dbReference type="Proteomes" id="UP000482634">
    <property type="component" value="Unassembled WGS sequence"/>
</dbReference>
<dbReference type="Proteomes" id="UP000480410">
    <property type="component" value="Unassembled WGS sequence"/>
</dbReference>
<reference evidence="3 4" key="1">
    <citation type="submission" date="2020-02" db="EMBL/GenBank/DDBJ databases">
        <title>Broccoli isolated Pseudomonas sp.</title>
        <authorList>
            <person name="Fujikawa T."/>
            <person name="Sawada H."/>
        </authorList>
    </citation>
    <scope>NUCLEOTIDE SEQUENCE [LARGE SCALE GENOMIC DNA]</scope>
    <source>
        <strain evidence="2 4">MAFF212427</strain>
        <strain evidence="1 3">MAFF212428</strain>
    </source>
</reference>
<proteinExistence type="predicted"/>
<organism evidence="2 4">
    <name type="scientific">Pseudomonas brassicae</name>
    <dbReference type="NCBI Taxonomy" id="2708063"/>
    <lineage>
        <taxon>Bacteria</taxon>
        <taxon>Pseudomonadati</taxon>
        <taxon>Pseudomonadota</taxon>
        <taxon>Gammaproteobacteria</taxon>
        <taxon>Pseudomonadales</taxon>
        <taxon>Pseudomonadaceae</taxon>
        <taxon>Pseudomonas</taxon>
    </lineage>
</organism>
<accession>A0A6M0D1C3</accession>
<accession>A0A6B3P0H8</accession>
<gene>
    <name evidence="1" type="ORF">G3435_20650</name>
    <name evidence="2" type="ORF">G3436_18020</name>
</gene>
<dbReference type="EMBL" id="JAAHBV010000513">
    <property type="protein sequence ID" value="NER61709.1"/>
    <property type="molecule type" value="Genomic_DNA"/>
</dbReference>
<dbReference type="RefSeq" id="WP_163947632.1">
    <property type="nucleotide sequence ID" value="NZ_JAAHBU010000268.1"/>
</dbReference>
<keyword evidence="4" id="KW-1185">Reference proteome</keyword>